<accession>A0A0W1A608</accession>
<evidence type="ECO:0000313" key="5">
    <source>
        <dbReference type="Proteomes" id="UP000054662"/>
    </source>
</evidence>
<evidence type="ECO:0000256" key="3">
    <source>
        <dbReference type="PROSITE-ProRule" id="PRU00339"/>
    </source>
</evidence>
<keyword evidence="2 3" id="KW-0802">TPR repeat</keyword>
<keyword evidence="5" id="KW-1185">Reference proteome</keyword>
<evidence type="ECO:0000256" key="2">
    <source>
        <dbReference type="ARBA" id="ARBA00022803"/>
    </source>
</evidence>
<dbReference type="PROSITE" id="PS50005">
    <property type="entry name" value="TPR"/>
    <property type="match status" value="2"/>
</dbReference>
<dbReference type="SUPFAM" id="SSF81901">
    <property type="entry name" value="HCP-like"/>
    <property type="match status" value="1"/>
</dbReference>
<dbReference type="InterPro" id="IPR052346">
    <property type="entry name" value="O-mannosyl-transferase_TMTC"/>
</dbReference>
<dbReference type="GO" id="GO:0032259">
    <property type="term" value="P:methylation"/>
    <property type="evidence" value="ECO:0007669"/>
    <property type="project" value="UniProtKB-KW"/>
</dbReference>
<feature type="repeat" description="TPR" evidence="3">
    <location>
        <begin position="222"/>
        <end position="255"/>
    </location>
</feature>
<feature type="repeat" description="TPR" evidence="3">
    <location>
        <begin position="156"/>
        <end position="189"/>
    </location>
</feature>
<dbReference type="Pfam" id="PF00515">
    <property type="entry name" value="TPR_1"/>
    <property type="match status" value="1"/>
</dbReference>
<dbReference type="EMBL" id="LNZC01000027">
    <property type="protein sequence ID" value="KTD76791.1"/>
    <property type="molecule type" value="Genomic_DNA"/>
</dbReference>
<dbReference type="SUPFAM" id="SSF48452">
    <property type="entry name" value="TPR-like"/>
    <property type="match status" value="1"/>
</dbReference>
<keyword evidence="1" id="KW-0677">Repeat</keyword>
<dbReference type="InterPro" id="IPR011990">
    <property type="entry name" value="TPR-like_helical_dom_sf"/>
</dbReference>
<dbReference type="Gene3D" id="1.25.40.10">
    <property type="entry name" value="Tetratricopeptide repeat domain"/>
    <property type="match status" value="3"/>
</dbReference>
<organism evidence="4 5">
    <name type="scientific">Legionella worsleiensis</name>
    <dbReference type="NCBI Taxonomy" id="45076"/>
    <lineage>
        <taxon>Bacteria</taxon>
        <taxon>Pseudomonadati</taxon>
        <taxon>Pseudomonadota</taxon>
        <taxon>Gammaproteobacteria</taxon>
        <taxon>Legionellales</taxon>
        <taxon>Legionellaceae</taxon>
        <taxon>Legionella</taxon>
    </lineage>
</organism>
<keyword evidence="4" id="KW-0489">Methyltransferase</keyword>
<reference evidence="4 5" key="1">
    <citation type="submission" date="2015-11" db="EMBL/GenBank/DDBJ databases">
        <title>Genomic analysis of 38 Legionella species identifies large and diverse effector repertoires.</title>
        <authorList>
            <person name="Burstein D."/>
            <person name="Amaro F."/>
            <person name="Zusman T."/>
            <person name="Lifshitz Z."/>
            <person name="Cohen O."/>
            <person name="Gilbert J.A."/>
            <person name="Pupko T."/>
            <person name="Shuman H.A."/>
            <person name="Segal G."/>
        </authorList>
    </citation>
    <scope>NUCLEOTIDE SEQUENCE [LARGE SCALE GENOMIC DNA]</scope>
    <source>
        <strain evidence="4 5">ATCC 49508</strain>
    </source>
</reference>
<keyword evidence="4" id="KW-0808">Transferase</keyword>
<evidence type="ECO:0000256" key="1">
    <source>
        <dbReference type="ARBA" id="ARBA00022737"/>
    </source>
</evidence>
<dbReference type="Pfam" id="PF13181">
    <property type="entry name" value="TPR_8"/>
    <property type="match status" value="3"/>
</dbReference>
<gene>
    <name evidence="4" type="ORF">Lwor_2016</name>
</gene>
<protein>
    <submittedName>
        <fullName evidence="4">Methyltransferase</fullName>
    </submittedName>
</protein>
<dbReference type="OrthoDB" id="5648912at2"/>
<dbReference type="Pfam" id="PF13432">
    <property type="entry name" value="TPR_16"/>
    <property type="match status" value="1"/>
</dbReference>
<comment type="caution">
    <text evidence="4">The sequence shown here is derived from an EMBL/GenBank/DDBJ whole genome shotgun (WGS) entry which is preliminary data.</text>
</comment>
<dbReference type="PATRIC" id="fig|45076.6.peg.2199"/>
<evidence type="ECO:0000313" key="4">
    <source>
        <dbReference type="EMBL" id="KTD76791.1"/>
    </source>
</evidence>
<dbReference type="RefSeq" id="WP_058493784.1">
    <property type="nucleotide sequence ID" value="NZ_CBCRUR010000004.1"/>
</dbReference>
<dbReference type="GO" id="GO:0008168">
    <property type="term" value="F:methyltransferase activity"/>
    <property type="evidence" value="ECO:0007669"/>
    <property type="project" value="UniProtKB-KW"/>
</dbReference>
<sequence>MDMQAVQEKLNRHLNFLSQDEDNLALLIEISDMYIELGSLDLARDYLEKATAIDREACLGHQGLLHLNQGELIEAKACFMEALHLSDSPALRYNLGFCHFVTFDLESAWDVLSPLLEGEHYPEAELLMARILHRQDSLEESISLAEHVLEHNPEDAEALGLLSLLYFDLNQEEPALQACTQALQLNPDNYDARLVHILLRLMTQETTVEEIEELLQLSPQDSRLWFALGNTYMVQGNMEAAESALKKAIEIYPDFYDSHIALAWCLLLNDKVGEAHETYQNAAQLVEELADAWGGLALIHALSEDLTQAELLINKAQQLNPDCFLTELAKSIYLSQQNPQKGQEHLLHLLTSQDTPVSQKLAFLIQETQDSHQIH</sequence>
<dbReference type="PROSITE" id="PS50293">
    <property type="entry name" value="TPR_REGION"/>
    <property type="match status" value="1"/>
</dbReference>
<dbReference type="Proteomes" id="UP000054662">
    <property type="component" value="Unassembled WGS sequence"/>
</dbReference>
<dbReference type="InterPro" id="IPR019734">
    <property type="entry name" value="TPR_rpt"/>
</dbReference>
<dbReference type="SMART" id="SM00028">
    <property type="entry name" value="TPR"/>
    <property type="match status" value="6"/>
</dbReference>
<dbReference type="STRING" id="45076.Lwor_2016"/>
<proteinExistence type="predicted"/>
<dbReference type="AlphaFoldDB" id="A0A0W1A608"/>
<dbReference type="PANTHER" id="PTHR44227">
    <property type="match status" value="1"/>
</dbReference>
<dbReference type="PANTHER" id="PTHR44227:SF3">
    <property type="entry name" value="PROTEIN O-MANNOSYL-TRANSFERASE TMTC4"/>
    <property type="match status" value="1"/>
</dbReference>
<name>A0A0W1A608_9GAMM</name>